<reference evidence="1 2" key="1">
    <citation type="journal article" date="2020" name="ISME J.">
        <title>Comparative genomics reveals insights into cyanobacterial evolution and habitat adaptation.</title>
        <authorList>
            <person name="Chen M.Y."/>
            <person name="Teng W.K."/>
            <person name="Zhao L."/>
            <person name="Hu C.X."/>
            <person name="Zhou Y.K."/>
            <person name="Han B.P."/>
            <person name="Song L.R."/>
            <person name="Shu W.S."/>
        </authorList>
    </citation>
    <scope>NUCLEOTIDE SEQUENCE [LARGE SCALE GENOMIC DNA]</scope>
    <source>
        <strain evidence="1 2">FACHB-159</strain>
    </source>
</reference>
<comment type="caution">
    <text evidence="1">The sequence shown here is derived from an EMBL/GenBank/DDBJ whole genome shotgun (WGS) entry which is preliminary data.</text>
</comment>
<accession>A0ABR8K4G6</accession>
<keyword evidence="2" id="KW-1185">Reference proteome</keyword>
<protein>
    <submittedName>
        <fullName evidence="1">DUF4278 domain-containing protein</fullName>
    </submittedName>
</protein>
<dbReference type="InterPro" id="IPR025458">
    <property type="entry name" value="DUF4278"/>
</dbReference>
<evidence type="ECO:0000313" key="1">
    <source>
        <dbReference type="EMBL" id="MBD2734357.1"/>
    </source>
</evidence>
<sequence>MKLYYRGLSYQYNPSQEPKQPFQPAPQSKIAYDLMFRGVTYRIDRNAQSTEIPLSQPANKLIYRGLTFFINRTTQSEGTVVSQTVGTLKVETAVL</sequence>
<organism evidence="1 2">
    <name type="scientific">Nostoc paludosum FACHB-159</name>
    <dbReference type="NCBI Taxonomy" id="2692908"/>
    <lineage>
        <taxon>Bacteria</taxon>
        <taxon>Bacillati</taxon>
        <taxon>Cyanobacteriota</taxon>
        <taxon>Cyanophyceae</taxon>
        <taxon>Nostocales</taxon>
        <taxon>Nostocaceae</taxon>
        <taxon>Nostoc</taxon>
    </lineage>
</organism>
<proteinExistence type="predicted"/>
<evidence type="ECO:0000313" key="2">
    <source>
        <dbReference type="Proteomes" id="UP000637383"/>
    </source>
</evidence>
<dbReference type="Pfam" id="PF14105">
    <property type="entry name" value="DUF4278"/>
    <property type="match status" value="1"/>
</dbReference>
<dbReference type="EMBL" id="JACJTU010000008">
    <property type="protein sequence ID" value="MBD2734357.1"/>
    <property type="molecule type" value="Genomic_DNA"/>
</dbReference>
<gene>
    <name evidence="1" type="ORF">H6H03_10600</name>
</gene>
<dbReference type="Proteomes" id="UP000637383">
    <property type="component" value="Unassembled WGS sequence"/>
</dbReference>
<dbReference type="RefSeq" id="WP_190955069.1">
    <property type="nucleotide sequence ID" value="NZ_JACJTU010000008.1"/>
</dbReference>
<name>A0ABR8K4G6_9NOSO</name>